<evidence type="ECO:0000313" key="2">
    <source>
        <dbReference type="Proteomes" id="UP000823615"/>
    </source>
</evidence>
<name>A0A9D9E096_9SPIO</name>
<dbReference type="AlphaFoldDB" id="A0A9D9E096"/>
<reference evidence="1" key="2">
    <citation type="journal article" date="2021" name="PeerJ">
        <title>Extensive microbial diversity within the chicken gut microbiome revealed by metagenomics and culture.</title>
        <authorList>
            <person name="Gilroy R."/>
            <person name="Ravi A."/>
            <person name="Getino M."/>
            <person name="Pursley I."/>
            <person name="Horton D.L."/>
            <person name="Alikhan N.F."/>
            <person name="Baker D."/>
            <person name="Gharbi K."/>
            <person name="Hall N."/>
            <person name="Watson M."/>
            <person name="Adriaenssens E.M."/>
            <person name="Foster-Nyarko E."/>
            <person name="Jarju S."/>
            <person name="Secka A."/>
            <person name="Antonio M."/>
            <person name="Oren A."/>
            <person name="Chaudhuri R.R."/>
            <person name="La Ragione R."/>
            <person name="Hildebrand F."/>
            <person name="Pallen M.J."/>
        </authorList>
    </citation>
    <scope>NUCLEOTIDE SEQUENCE</scope>
    <source>
        <strain evidence="1">7293</strain>
    </source>
</reference>
<proteinExistence type="predicted"/>
<gene>
    <name evidence="1" type="ORF">IAA97_09245</name>
</gene>
<dbReference type="EMBL" id="JADIMT010000103">
    <property type="protein sequence ID" value="MBO8437147.1"/>
    <property type="molecule type" value="Genomic_DNA"/>
</dbReference>
<protein>
    <submittedName>
        <fullName evidence="1">Uncharacterized protein</fullName>
    </submittedName>
</protein>
<feature type="non-terminal residue" evidence="1">
    <location>
        <position position="1"/>
    </location>
</feature>
<accession>A0A9D9E096</accession>
<dbReference type="Proteomes" id="UP000823615">
    <property type="component" value="Unassembled WGS sequence"/>
</dbReference>
<evidence type="ECO:0000313" key="1">
    <source>
        <dbReference type="EMBL" id="MBO8437147.1"/>
    </source>
</evidence>
<comment type="caution">
    <text evidence="1">The sequence shown here is derived from an EMBL/GenBank/DDBJ whole genome shotgun (WGS) entry which is preliminary data.</text>
</comment>
<organism evidence="1 2">
    <name type="scientific">Candidatus Ornithospirochaeta stercoripullorum</name>
    <dbReference type="NCBI Taxonomy" id="2840899"/>
    <lineage>
        <taxon>Bacteria</taxon>
        <taxon>Pseudomonadati</taxon>
        <taxon>Spirochaetota</taxon>
        <taxon>Spirochaetia</taxon>
        <taxon>Spirochaetales</taxon>
        <taxon>Spirochaetaceae</taxon>
        <taxon>Spirochaetaceae incertae sedis</taxon>
        <taxon>Candidatus Ornithospirochaeta</taxon>
    </lineage>
</organism>
<reference evidence="1" key="1">
    <citation type="submission" date="2020-10" db="EMBL/GenBank/DDBJ databases">
        <authorList>
            <person name="Gilroy R."/>
        </authorList>
    </citation>
    <scope>NUCLEOTIDE SEQUENCE</scope>
    <source>
        <strain evidence="1">7293</strain>
    </source>
</reference>
<sequence>AAISAETEVTPETETVDVVPAPVPAGAEVTAETETGEEAEVITVTPPAVPQEAVISAETEVTPETETVDVVPAPVPAGTELTAETEIGEEAEVITVTPPAVPQEAAISAETELSPETETITVVPYAVPSASAISVETETMPERTVVDIIPHAVPTSPSSTVSSETTIEVTSVEVPSSPSVITTTSVAPVAVIIDVIPAESGEAAMSAAESEEAATPAAETEEVIAAETATEKKGSDVSFDIRLASRAYGNQNGDSNFGIALQPSLKVGAFTLTLNADPFAIINGLKSDTVTEWIGFGTDFIEEISYYGDAVTLAIDRNSYLSGDASGLFLGLDHGYDGKYSALSLNHTFSSEYYSHRIWLSDLSFRREGGKAVGGIELTASIGDIYPASITIGSASSIQPEAINETVLYPEVALYLPILWTSDVNLGFRASGTTAINTSDFSANPFTENGMLITASIPVRWNGLSAEIGAAYSTENLHYGLFGTAFQAVDTTAANGYLSIIASASYDSDLFGVRADGWVDLNLDTMKMAWENSYVDASAYVNLWGLRIFGGFRTQFDFEKDSFQNSAEYYGGIGAELGPLDARMAVSYNADNGFALTFASSVSTFGREREEAKPFNTTFPISADIITGVEYVIADGESMPVFIAMPRVTFGNDDYNIALRAPLKLTYEKGEFLLAGFNGHDRWDFGMNEIDGAARIYRIVTDSLAVIDSIKIADEDSIGYILAGRNYRKNGTLYDEFGREGDLTLRLGLNLDNFSLSLYADDAEAPHYTEMSVAFGNTNGPKFRLTLPTEVLIENTFSAYALLMYPEVRLEFPFLERAFEISLYGIGEVSTAFRDGNMEMANIIYDFSTMTMYDYMAGLSFSMDLDTVAFSVEGGIRNGRLEPSMFNELTAAREDVGADTINDVLAGDTGSNDIKYFAKATFALDLGFFDLRASYSVSDIMAFTTDAGDYASLSIGGTINDSIRFYASFAKEDLVASFSEKTSFLDYISRGAVYSVGADFDFGRVGFSALLSERFAEREDSEWINAPTARRVSDPMLTIKARLSF</sequence>